<keyword evidence="10" id="KW-0472">Membrane</keyword>
<dbReference type="Proteomes" id="UP000823775">
    <property type="component" value="Unassembled WGS sequence"/>
</dbReference>
<proteinExistence type="predicted"/>
<comment type="caution">
    <text evidence="12">The sequence shown here is derived from an EMBL/GenBank/DDBJ whole genome shotgun (WGS) entry which is preliminary data.</text>
</comment>
<evidence type="ECO:0000256" key="7">
    <source>
        <dbReference type="ARBA" id="ARBA00023163"/>
    </source>
</evidence>
<reference evidence="12 13" key="1">
    <citation type="journal article" date="2021" name="BMC Genomics">
        <title>Datura genome reveals duplications of psychoactive alkaloid biosynthetic genes and high mutation rate following tissue culture.</title>
        <authorList>
            <person name="Rajewski A."/>
            <person name="Carter-House D."/>
            <person name="Stajich J."/>
            <person name="Litt A."/>
        </authorList>
    </citation>
    <scope>NUCLEOTIDE SEQUENCE [LARGE SCALE GENOMIC DNA]</scope>
    <source>
        <strain evidence="12">AR-01</strain>
    </source>
</reference>
<name>A0ABS8SJJ7_DATST</name>
<feature type="transmembrane region" description="Helical" evidence="10">
    <location>
        <begin position="56"/>
        <end position="74"/>
    </location>
</feature>
<keyword evidence="8" id="KW-0539">Nucleus</keyword>
<dbReference type="InterPro" id="IPR051979">
    <property type="entry name" value="B-box_zinc_finger"/>
</dbReference>
<comment type="subcellular location">
    <subcellularLocation>
        <location evidence="1">Nucleus</location>
    </subcellularLocation>
</comment>
<dbReference type="Gene3D" id="3.30.160.60">
    <property type="entry name" value="Classic Zinc Finger"/>
    <property type="match status" value="1"/>
</dbReference>
<dbReference type="Pfam" id="PF00643">
    <property type="entry name" value="zf-B_box"/>
    <property type="match status" value="1"/>
</dbReference>
<keyword evidence="7" id="KW-0804">Transcription</keyword>
<keyword evidence="6" id="KW-0805">Transcription regulation</keyword>
<feature type="domain" description="B box-type" evidence="11">
    <location>
        <begin position="1"/>
        <end position="47"/>
    </location>
</feature>
<gene>
    <name evidence="12" type="ORF">HAX54_040049</name>
</gene>
<evidence type="ECO:0000259" key="11">
    <source>
        <dbReference type="PROSITE" id="PS50119"/>
    </source>
</evidence>
<keyword evidence="10" id="KW-0812">Transmembrane</keyword>
<dbReference type="InterPro" id="IPR049808">
    <property type="entry name" value="CONSTANS-like_Bbox1"/>
</dbReference>
<dbReference type="CDD" id="cd19821">
    <property type="entry name" value="Bbox1_BBX-like"/>
    <property type="match status" value="1"/>
</dbReference>
<evidence type="ECO:0000256" key="9">
    <source>
        <dbReference type="PROSITE-ProRule" id="PRU00024"/>
    </source>
</evidence>
<evidence type="ECO:0000256" key="10">
    <source>
        <dbReference type="SAM" id="Phobius"/>
    </source>
</evidence>
<dbReference type="EMBL" id="JACEIK010000560">
    <property type="protein sequence ID" value="MCD7459087.1"/>
    <property type="molecule type" value="Genomic_DNA"/>
</dbReference>
<keyword evidence="3" id="KW-0677">Repeat</keyword>
<keyword evidence="4 9" id="KW-0863">Zinc-finger</keyword>
<evidence type="ECO:0000256" key="3">
    <source>
        <dbReference type="ARBA" id="ARBA00022737"/>
    </source>
</evidence>
<organism evidence="12 13">
    <name type="scientific">Datura stramonium</name>
    <name type="common">Jimsonweed</name>
    <name type="synonym">Common thornapple</name>
    <dbReference type="NCBI Taxonomy" id="4076"/>
    <lineage>
        <taxon>Eukaryota</taxon>
        <taxon>Viridiplantae</taxon>
        <taxon>Streptophyta</taxon>
        <taxon>Embryophyta</taxon>
        <taxon>Tracheophyta</taxon>
        <taxon>Spermatophyta</taxon>
        <taxon>Magnoliopsida</taxon>
        <taxon>eudicotyledons</taxon>
        <taxon>Gunneridae</taxon>
        <taxon>Pentapetalae</taxon>
        <taxon>asterids</taxon>
        <taxon>lamiids</taxon>
        <taxon>Solanales</taxon>
        <taxon>Solanaceae</taxon>
        <taxon>Solanoideae</taxon>
        <taxon>Datureae</taxon>
        <taxon>Datura</taxon>
    </lineage>
</organism>
<keyword evidence="5" id="KW-0862">Zinc</keyword>
<evidence type="ECO:0000256" key="2">
    <source>
        <dbReference type="ARBA" id="ARBA00022723"/>
    </source>
</evidence>
<dbReference type="InterPro" id="IPR000315">
    <property type="entry name" value="Znf_B-box"/>
</dbReference>
<dbReference type="PANTHER" id="PTHR31832">
    <property type="entry name" value="B-BOX ZINC FINGER PROTEIN 22"/>
    <property type="match status" value="1"/>
</dbReference>
<keyword evidence="13" id="KW-1185">Reference proteome</keyword>
<dbReference type="SMART" id="SM00336">
    <property type="entry name" value="BBOX"/>
    <property type="match status" value="1"/>
</dbReference>
<protein>
    <recommendedName>
        <fullName evidence="11">B box-type domain-containing protein</fullName>
    </recommendedName>
</protein>
<evidence type="ECO:0000256" key="6">
    <source>
        <dbReference type="ARBA" id="ARBA00023015"/>
    </source>
</evidence>
<accession>A0ABS8SJJ7</accession>
<evidence type="ECO:0000256" key="4">
    <source>
        <dbReference type="ARBA" id="ARBA00022771"/>
    </source>
</evidence>
<dbReference type="PANTHER" id="PTHR31832:SF52">
    <property type="entry name" value="B-BOX ZINC FINGER PROTEIN 21"/>
    <property type="match status" value="1"/>
</dbReference>
<evidence type="ECO:0000313" key="12">
    <source>
        <dbReference type="EMBL" id="MCD7459087.1"/>
    </source>
</evidence>
<evidence type="ECO:0000256" key="5">
    <source>
        <dbReference type="ARBA" id="ARBA00022833"/>
    </source>
</evidence>
<keyword evidence="2" id="KW-0479">Metal-binding</keyword>
<dbReference type="PROSITE" id="PS50119">
    <property type="entry name" value="ZF_BBOX"/>
    <property type="match status" value="1"/>
</dbReference>
<sequence>MKIQCDVCNKKEASVFCVADEAALCDSCDHRVHHANKLAGKHQRFSSSTFHLNKPLLAISVALVIVMSSQFGILKLRAL</sequence>
<evidence type="ECO:0000256" key="8">
    <source>
        <dbReference type="ARBA" id="ARBA00023242"/>
    </source>
</evidence>
<evidence type="ECO:0000256" key="1">
    <source>
        <dbReference type="ARBA" id="ARBA00004123"/>
    </source>
</evidence>
<evidence type="ECO:0000313" key="13">
    <source>
        <dbReference type="Proteomes" id="UP000823775"/>
    </source>
</evidence>
<keyword evidence="10" id="KW-1133">Transmembrane helix</keyword>